<evidence type="ECO:0000256" key="9">
    <source>
        <dbReference type="ARBA" id="ARBA00022723"/>
    </source>
</evidence>
<feature type="transmembrane region" description="Helical" evidence="15">
    <location>
        <begin position="265"/>
        <end position="282"/>
    </location>
</feature>
<keyword evidence="8 14" id="KW-0812">Transmembrane</keyword>
<feature type="transmembrane region" description="Helical" evidence="15">
    <location>
        <begin position="350"/>
        <end position="367"/>
    </location>
</feature>
<name>A0ABU1WP59_9BURK</name>
<dbReference type="Pfam" id="PF00032">
    <property type="entry name" value="Cytochrom_B_C"/>
    <property type="match status" value="2"/>
</dbReference>
<dbReference type="InterPro" id="IPR005797">
    <property type="entry name" value="Cyt_b/b6_N"/>
</dbReference>
<feature type="transmembrane region" description="Helical" evidence="15">
    <location>
        <begin position="106"/>
        <end position="126"/>
    </location>
</feature>
<evidence type="ECO:0000256" key="1">
    <source>
        <dbReference type="ARBA" id="ARBA00002444"/>
    </source>
</evidence>
<dbReference type="InterPro" id="IPR036150">
    <property type="entry name" value="Cyt_b/b6_C_sf"/>
</dbReference>
<dbReference type="Pfam" id="PF00033">
    <property type="entry name" value="Cytochrome_B"/>
    <property type="match status" value="1"/>
</dbReference>
<comment type="function">
    <text evidence="1 14">Component of the ubiquinol-cytochrome c reductase complex (complex III or cytochrome b-c1 complex), which is a respiratory chain that generates an electrochemical potential coupled to ATP synthesis.</text>
</comment>
<evidence type="ECO:0000259" key="17">
    <source>
        <dbReference type="PROSITE" id="PS51003"/>
    </source>
</evidence>
<evidence type="ECO:0000259" key="16">
    <source>
        <dbReference type="PROSITE" id="PS51002"/>
    </source>
</evidence>
<feature type="transmembrane region" description="Helical" evidence="15">
    <location>
        <begin position="327"/>
        <end position="344"/>
    </location>
</feature>
<evidence type="ECO:0000256" key="14">
    <source>
        <dbReference type="RuleBase" id="RU003385"/>
    </source>
</evidence>
<comment type="subcellular location">
    <subcellularLocation>
        <location evidence="2">Membrane</location>
        <topology evidence="2">Multi-pass membrane protein</topology>
    </subcellularLocation>
</comment>
<evidence type="ECO:0000256" key="7">
    <source>
        <dbReference type="ARBA" id="ARBA00022660"/>
    </source>
</evidence>
<dbReference type="CDD" id="cd00284">
    <property type="entry name" value="Cytochrome_b_N"/>
    <property type="match status" value="1"/>
</dbReference>
<dbReference type="SUPFAM" id="SSF81648">
    <property type="entry name" value="a domain/subunit of cytochrome bc1 complex (Ubiquinol-cytochrome c reductase)"/>
    <property type="match status" value="2"/>
</dbReference>
<organism evidence="18 19">
    <name type="scientific">Hydrogenophaga palleronii</name>
    <dbReference type="NCBI Taxonomy" id="65655"/>
    <lineage>
        <taxon>Bacteria</taxon>
        <taxon>Pseudomonadati</taxon>
        <taxon>Pseudomonadota</taxon>
        <taxon>Betaproteobacteria</taxon>
        <taxon>Burkholderiales</taxon>
        <taxon>Comamonadaceae</taxon>
        <taxon>Hydrogenophaga</taxon>
    </lineage>
</organism>
<dbReference type="InterPro" id="IPR016174">
    <property type="entry name" value="Di-haem_cyt_TM"/>
</dbReference>
<evidence type="ECO:0000313" key="18">
    <source>
        <dbReference type="EMBL" id="MDR7151084.1"/>
    </source>
</evidence>
<dbReference type="PROSITE" id="PS51002">
    <property type="entry name" value="CYTB_NTER"/>
    <property type="match status" value="1"/>
</dbReference>
<keyword evidence="11 15" id="KW-1133">Transmembrane helix</keyword>
<feature type="transmembrane region" description="Helical" evidence="15">
    <location>
        <begin position="440"/>
        <end position="456"/>
    </location>
</feature>
<evidence type="ECO:0000256" key="13">
    <source>
        <dbReference type="ARBA" id="ARBA00023136"/>
    </source>
</evidence>
<comment type="caution">
    <text evidence="18">The sequence shown here is derived from an EMBL/GenBank/DDBJ whole genome shotgun (WGS) entry which is preliminary data.</text>
</comment>
<comment type="similarity">
    <text evidence="14">Belongs to the cytochrome b family.</text>
</comment>
<evidence type="ECO:0000256" key="8">
    <source>
        <dbReference type="ARBA" id="ARBA00022692"/>
    </source>
</evidence>
<reference evidence="18 19" key="1">
    <citation type="submission" date="2023-07" db="EMBL/GenBank/DDBJ databases">
        <title>Sorghum-associated microbial communities from plants grown in Nebraska, USA.</title>
        <authorList>
            <person name="Schachtman D."/>
        </authorList>
    </citation>
    <scope>NUCLEOTIDE SEQUENCE [LARGE SCALE GENOMIC DNA]</scope>
    <source>
        <strain evidence="18 19">4249</strain>
    </source>
</reference>
<gene>
    <name evidence="18" type="ORF">J2W49_003057</name>
</gene>
<dbReference type="SUPFAM" id="SSF81342">
    <property type="entry name" value="Transmembrane di-heme cytochromes"/>
    <property type="match status" value="1"/>
</dbReference>
<evidence type="ECO:0000256" key="2">
    <source>
        <dbReference type="ARBA" id="ARBA00004141"/>
    </source>
</evidence>
<keyword evidence="12" id="KW-0408">Iron</keyword>
<protein>
    <recommendedName>
        <fullName evidence="4 14">Cytochrome b</fullName>
    </recommendedName>
</protein>
<dbReference type="InterPro" id="IPR030689">
    <property type="entry name" value="Cytochrome_b"/>
</dbReference>
<evidence type="ECO:0000256" key="10">
    <source>
        <dbReference type="ARBA" id="ARBA00022982"/>
    </source>
</evidence>
<dbReference type="Proteomes" id="UP001265700">
    <property type="component" value="Unassembled WGS sequence"/>
</dbReference>
<evidence type="ECO:0000256" key="4">
    <source>
        <dbReference type="ARBA" id="ARBA00013531"/>
    </source>
</evidence>
<keyword evidence="6 14" id="KW-0349">Heme</keyword>
<dbReference type="RefSeq" id="WP_310317766.1">
    <property type="nucleotide sequence ID" value="NZ_JAVDWU010000006.1"/>
</dbReference>
<dbReference type="InterPro" id="IPR005798">
    <property type="entry name" value="Cyt_b/b6_C"/>
</dbReference>
<comment type="subunit">
    <text evidence="3 14">The main subunits of complex b-c1 are: cytochrome b, cytochrome c1 and the Rieske protein.</text>
</comment>
<feature type="transmembrane region" description="Helical" evidence="15">
    <location>
        <begin position="138"/>
        <end position="159"/>
    </location>
</feature>
<evidence type="ECO:0000256" key="3">
    <source>
        <dbReference type="ARBA" id="ARBA00011649"/>
    </source>
</evidence>
<feature type="domain" description="Cytochrome b/b6 N-terminal region profile" evidence="16">
    <location>
        <begin position="17"/>
        <end position="236"/>
    </location>
</feature>
<dbReference type="Gene3D" id="1.20.810.10">
    <property type="entry name" value="Cytochrome Bc1 Complex, Chain C"/>
    <property type="match status" value="1"/>
</dbReference>
<dbReference type="InterPro" id="IPR027387">
    <property type="entry name" value="Cytb/b6-like_sf"/>
</dbReference>
<keyword evidence="7 14" id="KW-0679">Respiratory chain</keyword>
<keyword evidence="9" id="KW-0479">Metal-binding</keyword>
<dbReference type="PIRSF" id="PIRSF038885">
    <property type="entry name" value="COB"/>
    <property type="match status" value="1"/>
</dbReference>
<feature type="transmembrane region" description="Helical" evidence="15">
    <location>
        <begin position="374"/>
        <end position="390"/>
    </location>
</feature>
<dbReference type="PANTHER" id="PTHR19271">
    <property type="entry name" value="CYTOCHROME B"/>
    <property type="match status" value="1"/>
</dbReference>
<proteinExistence type="inferred from homology"/>
<dbReference type="PANTHER" id="PTHR19271:SF16">
    <property type="entry name" value="CYTOCHROME B"/>
    <property type="match status" value="1"/>
</dbReference>
<dbReference type="InterPro" id="IPR048259">
    <property type="entry name" value="Cytochrome_b_N_euk/bac"/>
</dbReference>
<evidence type="ECO:0000256" key="11">
    <source>
        <dbReference type="ARBA" id="ARBA00022989"/>
    </source>
</evidence>
<keyword evidence="19" id="KW-1185">Reference proteome</keyword>
<comment type="cofactor">
    <cofactor evidence="14">
        <name>heme b</name>
        <dbReference type="ChEBI" id="CHEBI:60344"/>
    </cofactor>
    <text evidence="14">Binds 2 heme groups non-covalently.</text>
</comment>
<feature type="transmembrane region" description="Helical" evidence="15">
    <location>
        <begin position="410"/>
        <end position="428"/>
    </location>
</feature>
<evidence type="ECO:0000256" key="6">
    <source>
        <dbReference type="ARBA" id="ARBA00022617"/>
    </source>
</evidence>
<keyword evidence="10 14" id="KW-0249">Electron transport</keyword>
<dbReference type="EMBL" id="JAVDWU010000006">
    <property type="protein sequence ID" value="MDR7151084.1"/>
    <property type="molecule type" value="Genomic_DNA"/>
</dbReference>
<evidence type="ECO:0000256" key="12">
    <source>
        <dbReference type="ARBA" id="ARBA00023004"/>
    </source>
</evidence>
<feature type="transmembrane region" description="Helical" evidence="15">
    <location>
        <begin position="46"/>
        <end position="69"/>
    </location>
</feature>
<feature type="transmembrane region" description="Helical" evidence="15">
    <location>
        <begin position="204"/>
        <end position="226"/>
    </location>
</feature>
<feature type="transmembrane region" description="Helical" evidence="15">
    <location>
        <begin position="171"/>
        <end position="192"/>
    </location>
</feature>
<keyword evidence="13 15" id="KW-0472">Membrane</keyword>
<evidence type="ECO:0000256" key="15">
    <source>
        <dbReference type="SAM" id="Phobius"/>
    </source>
</evidence>
<keyword evidence="5 14" id="KW-0813">Transport</keyword>
<sequence length="473" mass="53101">MAEFKDISPDAPIGQKALNWIDNRFPLTKLYNEHLAEYYAPKNFNFWYFFGSLALLVLVIQIVTGIFLVMHYKPDATLNAAGVPVAFASVEYIMRDVPWGWLIRYMHSTGASAFFVVVYLHMYRGLIYGSYRKPRELVWVFGCAIFLVLMAEAFMGYLLPWGQMSYWGAQVIVNLFSAIPFIGPDLALLIRGDFVVGDATLNRFFSFHVIAVPLVLLGLVVAHIIALHEVGSNNPDGVEIKAQKDDKGIPLDGIPFHPYYTVHDVLGVSVFLMVFSAIVFFAPEFGGYFLEFNNFIPADPLVTPLHIAPVWYFTPFYSMLRAITTEMMYALIVIVLAAAILGALKAKVSAGIKLAIVAAGVVLVALMMAIDAKFWGVVAMGGAVIILFFLPWLDHSPVKSIRYRPSWNKWLYGIFVINFLILGYLGVLPPSPIGERVSQVGTLFYFGFFLLMPWWSRLGEFKTVPSRVTFKPH</sequence>
<evidence type="ECO:0000313" key="19">
    <source>
        <dbReference type="Proteomes" id="UP001265700"/>
    </source>
</evidence>
<feature type="domain" description="Cytochrome b/b6 C-terminal region profile" evidence="17">
    <location>
        <begin position="246"/>
        <end position="467"/>
    </location>
</feature>
<evidence type="ECO:0000256" key="5">
    <source>
        <dbReference type="ARBA" id="ARBA00022448"/>
    </source>
</evidence>
<dbReference type="PROSITE" id="PS51003">
    <property type="entry name" value="CYTB_CTER"/>
    <property type="match status" value="1"/>
</dbReference>
<accession>A0ABU1WP59</accession>